<proteinExistence type="predicted"/>
<dbReference type="RefSeq" id="WP_254760375.1">
    <property type="nucleotide sequence ID" value="NZ_JANCLT010000011.1"/>
</dbReference>
<dbReference type="Pfam" id="PF01590">
    <property type="entry name" value="GAF"/>
    <property type="match status" value="1"/>
</dbReference>
<gene>
    <name evidence="2" type="ORF">NK662_18230</name>
</gene>
<dbReference type="SMART" id="SM00065">
    <property type="entry name" value="GAF"/>
    <property type="match status" value="1"/>
</dbReference>
<dbReference type="EMBL" id="JANCLT010000011">
    <property type="protein sequence ID" value="MCP8970459.1"/>
    <property type="molecule type" value="Genomic_DNA"/>
</dbReference>
<evidence type="ECO:0000259" key="1">
    <source>
        <dbReference type="PROSITE" id="PS50887"/>
    </source>
</evidence>
<dbReference type="PANTHER" id="PTHR46663:SF3">
    <property type="entry name" value="SLL0267 PROTEIN"/>
    <property type="match status" value="1"/>
</dbReference>
<dbReference type="InterPro" id="IPR052163">
    <property type="entry name" value="DGC-Regulatory_Protein"/>
</dbReference>
<dbReference type="PANTHER" id="PTHR46663">
    <property type="entry name" value="DIGUANYLATE CYCLASE DGCT-RELATED"/>
    <property type="match status" value="1"/>
</dbReference>
<dbReference type="InterPro" id="IPR043128">
    <property type="entry name" value="Rev_trsase/Diguanyl_cyclase"/>
</dbReference>
<dbReference type="NCBIfam" id="TIGR00254">
    <property type="entry name" value="GGDEF"/>
    <property type="match status" value="1"/>
</dbReference>
<dbReference type="PROSITE" id="PS50887">
    <property type="entry name" value="GGDEF"/>
    <property type="match status" value="1"/>
</dbReference>
<dbReference type="InterPro" id="IPR029016">
    <property type="entry name" value="GAF-like_dom_sf"/>
</dbReference>
<organism evidence="2 3">
    <name type="scientific">Ectobacillus ponti</name>
    <dbReference type="NCBI Taxonomy" id="2961894"/>
    <lineage>
        <taxon>Bacteria</taxon>
        <taxon>Bacillati</taxon>
        <taxon>Bacillota</taxon>
        <taxon>Bacilli</taxon>
        <taxon>Bacillales</taxon>
        <taxon>Bacillaceae</taxon>
        <taxon>Ectobacillus</taxon>
    </lineage>
</organism>
<dbReference type="SUPFAM" id="SSF55073">
    <property type="entry name" value="Nucleotide cyclase"/>
    <property type="match status" value="1"/>
</dbReference>
<dbReference type="CDD" id="cd01949">
    <property type="entry name" value="GGDEF"/>
    <property type="match status" value="1"/>
</dbReference>
<dbReference type="SUPFAM" id="SSF55781">
    <property type="entry name" value="GAF domain-like"/>
    <property type="match status" value="1"/>
</dbReference>
<feature type="domain" description="GGDEF" evidence="1">
    <location>
        <begin position="181"/>
        <end position="311"/>
    </location>
</feature>
<evidence type="ECO:0000313" key="2">
    <source>
        <dbReference type="EMBL" id="MCP8970459.1"/>
    </source>
</evidence>
<dbReference type="Gene3D" id="3.30.70.270">
    <property type="match status" value="1"/>
</dbReference>
<reference evidence="2" key="1">
    <citation type="submission" date="2022-07" db="EMBL/GenBank/DDBJ databases">
        <authorList>
            <person name="Li W.-J."/>
            <person name="Deng Q.-Q."/>
        </authorList>
    </citation>
    <scope>NUCLEOTIDE SEQUENCE</scope>
    <source>
        <strain evidence="2">SYSU M60031</strain>
    </source>
</reference>
<keyword evidence="3" id="KW-1185">Reference proteome</keyword>
<dbReference type="InterPro" id="IPR029787">
    <property type="entry name" value="Nucleotide_cyclase"/>
</dbReference>
<protein>
    <submittedName>
        <fullName evidence="2">Sensor domain-containing diguanylate cyclase</fullName>
    </submittedName>
</protein>
<dbReference type="SMART" id="SM00267">
    <property type="entry name" value="GGDEF"/>
    <property type="match status" value="1"/>
</dbReference>
<dbReference type="InterPro" id="IPR000160">
    <property type="entry name" value="GGDEF_dom"/>
</dbReference>
<sequence>MSKSIPPAPRTFQEAATELLNLVNSYIGGKTVFLSRITLDEFSILRLQNYGNECLIQEGTTISLQGSICQLVFASRQPVIIDDVGEHPVVGCLPTIREANIKSYLGVPILTSDGEMFGTLCAVDSEPFHFTKEHAGTFEGLARFFSYVLELEHLAKVDALTGLYNRHSLYAYFDYQHNQNTQGTLMFLDLDGFKQVNDKLGHEMGDLILQEAAKRIQKVARPENMAARLGGDEFVMDFPGLVKMEDICEKARELVHVMNEWHIFGKSLDLSVSIGIVQYPEDGTDIRVLLKYADAAMYRAKEKGRNGFQFF</sequence>
<evidence type="ECO:0000313" key="3">
    <source>
        <dbReference type="Proteomes" id="UP001156102"/>
    </source>
</evidence>
<dbReference type="AlphaFoldDB" id="A0AA41XBT3"/>
<comment type="caution">
    <text evidence="2">The sequence shown here is derived from an EMBL/GenBank/DDBJ whole genome shotgun (WGS) entry which is preliminary data.</text>
</comment>
<dbReference type="Gene3D" id="3.30.450.40">
    <property type="match status" value="1"/>
</dbReference>
<dbReference type="InterPro" id="IPR003018">
    <property type="entry name" value="GAF"/>
</dbReference>
<name>A0AA41XBT3_9BACI</name>
<accession>A0AA41XBT3</accession>
<dbReference type="Pfam" id="PF00990">
    <property type="entry name" value="GGDEF"/>
    <property type="match status" value="1"/>
</dbReference>
<dbReference type="Proteomes" id="UP001156102">
    <property type="component" value="Unassembled WGS sequence"/>
</dbReference>